<gene>
    <name evidence="1" type="ORF">Salmuc_01371</name>
</gene>
<evidence type="ECO:0000313" key="2">
    <source>
        <dbReference type="Proteomes" id="UP000015347"/>
    </source>
</evidence>
<keyword evidence="2" id="KW-1185">Reference proteome</keyword>
<dbReference type="EMBL" id="APVH01000012">
    <property type="protein sequence ID" value="EPX84798.1"/>
    <property type="molecule type" value="Genomic_DNA"/>
</dbReference>
<dbReference type="AlphaFoldDB" id="S9QYR8"/>
<evidence type="ECO:0000313" key="1">
    <source>
        <dbReference type="EMBL" id="EPX84798.1"/>
    </source>
</evidence>
<proteinExistence type="predicted"/>
<dbReference type="HOGENOM" id="CLU_2755524_0_0_5"/>
<comment type="caution">
    <text evidence="1">The sequence shown here is derived from an EMBL/GenBank/DDBJ whole genome shotgun (WGS) entry which is preliminary data.</text>
</comment>
<protein>
    <submittedName>
        <fullName evidence="1">Uncharacterized protein</fullName>
    </submittedName>
</protein>
<sequence length="70" mass="8068">MTKETRVLCLRLDDGTVQPLAWTDIDLSKKEIRRATRKFRKDADVEGSCLLPVSRLYDTAAEAKNELPRY</sequence>
<dbReference type="Proteomes" id="UP000015347">
    <property type="component" value="Unassembled WGS sequence"/>
</dbReference>
<accession>S9QYR8</accession>
<dbReference type="RefSeq" id="WP_020042128.1">
    <property type="nucleotide sequence ID" value="NZ_KE557274.1"/>
</dbReference>
<organism evidence="1 2">
    <name type="scientific">Salipiger mucosus DSM 16094</name>
    <dbReference type="NCBI Taxonomy" id="1123237"/>
    <lineage>
        <taxon>Bacteria</taxon>
        <taxon>Pseudomonadati</taxon>
        <taxon>Pseudomonadota</taxon>
        <taxon>Alphaproteobacteria</taxon>
        <taxon>Rhodobacterales</taxon>
        <taxon>Roseobacteraceae</taxon>
        <taxon>Salipiger</taxon>
    </lineage>
</organism>
<dbReference type="STRING" id="1123237.Salmuc_01371"/>
<reference evidence="2" key="1">
    <citation type="journal article" date="2014" name="Stand. Genomic Sci.">
        <title>Genome sequence of the exopolysaccharide-producing Salipiger mucosus type strain (DSM 16094(T)), a moderately halophilic member of the Roseobacter clade.</title>
        <authorList>
            <person name="Riedel T."/>
            <person name="Spring S."/>
            <person name="Fiebig A."/>
            <person name="Petersen J."/>
            <person name="Kyrpides N.C."/>
            <person name="Goker M."/>
            <person name="Klenk H.P."/>
        </authorList>
    </citation>
    <scope>NUCLEOTIDE SEQUENCE [LARGE SCALE GENOMIC DNA]</scope>
    <source>
        <strain evidence="2">DSM 16094</strain>
    </source>
</reference>
<name>S9QYR8_9RHOB</name>